<dbReference type="InterPro" id="IPR000620">
    <property type="entry name" value="EamA_dom"/>
</dbReference>
<evidence type="ECO:0000256" key="5">
    <source>
        <dbReference type="ARBA" id="ARBA00023136"/>
    </source>
</evidence>
<feature type="transmembrane region" description="Helical" evidence="6">
    <location>
        <begin position="288"/>
        <end position="306"/>
    </location>
</feature>
<feature type="transmembrane region" description="Helical" evidence="6">
    <location>
        <begin position="153"/>
        <end position="173"/>
    </location>
</feature>
<dbReference type="Pfam" id="PF00892">
    <property type="entry name" value="EamA"/>
    <property type="match status" value="2"/>
</dbReference>
<feature type="transmembrane region" description="Helical" evidence="6">
    <location>
        <begin position="128"/>
        <end position="147"/>
    </location>
</feature>
<feature type="transmembrane region" description="Helical" evidence="6">
    <location>
        <begin position="194"/>
        <end position="217"/>
    </location>
</feature>
<feature type="transmembrane region" description="Helical" evidence="6">
    <location>
        <begin position="232"/>
        <end position="250"/>
    </location>
</feature>
<evidence type="ECO:0000259" key="7">
    <source>
        <dbReference type="Pfam" id="PF00892"/>
    </source>
</evidence>
<feature type="transmembrane region" description="Helical" evidence="6">
    <location>
        <begin position="262"/>
        <end position="282"/>
    </location>
</feature>
<evidence type="ECO:0000313" key="9">
    <source>
        <dbReference type="Proteomes" id="UP000536640"/>
    </source>
</evidence>
<sequence>MKRMRADFKGTMSADVLFVVVTLLAAISWIFSKEAVAIMPPLLFMSLRFFIAAVLLGLVARSQLRVLSSAVLWRCVKVGVVFGFAMSLWVLGLAASNHVGEAAFLVSLAVVLVPVIARLVFKEAVPQSTWLALPIACCGLALLSLNQELKLETAQLLLLAAASLFAVYFNLNARAANPISQTGRDGLTLDTPQVPVLLLTTLVLTVVGLVTGIFSALTESWEVGELVSAPMVWLWVMLSATIGTAMRFYIQTYAQSLSPYSNGVVIMVLEPVWTALIAAMWFKESMSAIQLVGCLLIFLALIVNRWRAVQQFLRQILRT</sequence>
<comment type="caution">
    <text evidence="8">The sequence shown here is derived from an EMBL/GenBank/DDBJ whole genome shotgun (WGS) entry which is preliminary data.</text>
</comment>
<keyword evidence="4 6" id="KW-1133">Transmembrane helix</keyword>
<reference evidence="8 9" key="1">
    <citation type="submission" date="2020-08" db="EMBL/GenBank/DDBJ databases">
        <title>Genomic Encyclopedia of Type Strains, Phase IV (KMG-IV): sequencing the most valuable type-strain genomes for metagenomic binning, comparative biology and taxonomic classification.</title>
        <authorList>
            <person name="Goeker M."/>
        </authorList>
    </citation>
    <scope>NUCLEOTIDE SEQUENCE [LARGE SCALE GENOMIC DNA]</scope>
    <source>
        <strain evidence="8 9">DSM 25701</strain>
    </source>
</reference>
<accession>A0A840R8H8</accession>
<dbReference type="EMBL" id="JACHHW010000015">
    <property type="protein sequence ID" value="MBB5189187.1"/>
    <property type="molecule type" value="Genomic_DNA"/>
</dbReference>
<dbReference type="InterPro" id="IPR037185">
    <property type="entry name" value="EmrE-like"/>
</dbReference>
<keyword evidence="2" id="KW-1003">Cell membrane</keyword>
<keyword evidence="3 6" id="KW-0812">Transmembrane</keyword>
<evidence type="ECO:0000256" key="6">
    <source>
        <dbReference type="SAM" id="Phobius"/>
    </source>
</evidence>
<evidence type="ECO:0000256" key="4">
    <source>
        <dbReference type="ARBA" id="ARBA00022989"/>
    </source>
</evidence>
<dbReference type="AlphaFoldDB" id="A0A840R8H8"/>
<feature type="transmembrane region" description="Helical" evidence="6">
    <location>
        <begin position="102"/>
        <end position="121"/>
    </location>
</feature>
<feature type="transmembrane region" description="Helical" evidence="6">
    <location>
        <begin position="37"/>
        <end position="59"/>
    </location>
</feature>
<keyword evidence="5 6" id="KW-0472">Membrane</keyword>
<feature type="transmembrane region" description="Helical" evidence="6">
    <location>
        <begin position="12"/>
        <end position="31"/>
    </location>
</feature>
<dbReference type="PANTHER" id="PTHR42920:SF5">
    <property type="entry name" value="EAMA DOMAIN-CONTAINING PROTEIN"/>
    <property type="match status" value="1"/>
</dbReference>
<name>A0A840R8H8_9GAMM</name>
<keyword evidence="9" id="KW-1185">Reference proteome</keyword>
<protein>
    <submittedName>
        <fullName evidence="8">Drug/metabolite transporter (DMT)-like permease</fullName>
    </submittedName>
</protein>
<evidence type="ECO:0000256" key="2">
    <source>
        <dbReference type="ARBA" id="ARBA00022475"/>
    </source>
</evidence>
<gene>
    <name evidence="8" type="ORF">HNQ57_003490</name>
</gene>
<feature type="transmembrane region" description="Helical" evidence="6">
    <location>
        <begin position="71"/>
        <end position="96"/>
    </location>
</feature>
<dbReference type="InterPro" id="IPR051258">
    <property type="entry name" value="Diverse_Substrate_Transporter"/>
</dbReference>
<dbReference type="GO" id="GO:0005886">
    <property type="term" value="C:plasma membrane"/>
    <property type="evidence" value="ECO:0007669"/>
    <property type="project" value="UniProtKB-SubCell"/>
</dbReference>
<evidence type="ECO:0000256" key="1">
    <source>
        <dbReference type="ARBA" id="ARBA00004651"/>
    </source>
</evidence>
<dbReference type="Proteomes" id="UP000536640">
    <property type="component" value="Unassembled WGS sequence"/>
</dbReference>
<proteinExistence type="predicted"/>
<organism evidence="8 9">
    <name type="scientific">Zhongshania antarctica</name>
    <dbReference type="NCBI Taxonomy" id="641702"/>
    <lineage>
        <taxon>Bacteria</taxon>
        <taxon>Pseudomonadati</taxon>
        <taxon>Pseudomonadota</taxon>
        <taxon>Gammaproteobacteria</taxon>
        <taxon>Cellvibrionales</taxon>
        <taxon>Spongiibacteraceae</taxon>
        <taxon>Zhongshania</taxon>
    </lineage>
</organism>
<comment type="subcellular location">
    <subcellularLocation>
        <location evidence="1">Cell membrane</location>
        <topology evidence="1">Multi-pass membrane protein</topology>
    </subcellularLocation>
</comment>
<evidence type="ECO:0000313" key="8">
    <source>
        <dbReference type="EMBL" id="MBB5189187.1"/>
    </source>
</evidence>
<dbReference type="PANTHER" id="PTHR42920">
    <property type="entry name" value="OS03G0707200 PROTEIN-RELATED"/>
    <property type="match status" value="1"/>
</dbReference>
<evidence type="ECO:0000256" key="3">
    <source>
        <dbReference type="ARBA" id="ARBA00022692"/>
    </source>
</evidence>
<dbReference type="RefSeq" id="WP_184465069.1">
    <property type="nucleotide sequence ID" value="NZ_JACHHW010000015.1"/>
</dbReference>
<feature type="domain" description="EamA" evidence="7">
    <location>
        <begin position="13"/>
        <end position="144"/>
    </location>
</feature>
<dbReference type="SUPFAM" id="SSF103481">
    <property type="entry name" value="Multidrug resistance efflux transporter EmrE"/>
    <property type="match status" value="2"/>
</dbReference>
<feature type="domain" description="EamA" evidence="7">
    <location>
        <begin position="193"/>
        <end position="303"/>
    </location>
</feature>